<dbReference type="InterPro" id="IPR029059">
    <property type="entry name" value="AB_hydrolase_5"/>
</dbReference>
<dbReference type="SUPFAM" id="SSF53474">
    <property type="entry name" value="alpha/beta-Hydrolases"/>
    <property type="match status" value="1"/>
</dbReference>
<feature type="domain" description="Alpha/beta hydrolase fold-5" evidence="1">
    <location>
        <begin position="86"/>
        <end position="246"/>
    </location>
</feature>
<keyword evidence="2" id="KW-0378">Hydrolase</keyword>
<geneLocation type="plasmid" evidence="2">
    <name>pDson03</name>
</geneLocation>
<dbReference type="GO" id="GO:0016787">
    <property type="term" value="F:hydrolase activity"/>
    <property type="evidence" value="ECO:0007669"/>
    <property type="project" value="UniProtKB-KW"/>
</dbReference>
<sequence>MTRQSSRPPPRLPLPPRVRFWLGLLLALVLGYLIALVQGAVVRPPLVIGQDAVPPSGPVQGVTSTLENQGGAFLDIKPGGAATTLLVYYPGGLVRPQAYEWLGRALAADGVQTVIPVFPLDLAVTGINRADALIRKFGAGKTVVIAGHSLGGAMAAQYARGHRDQLSGMILMGAYPAGNVNLKESRLPVLSLLAEQDGVAEPADVRDGLNRLPASAQLTVIPGAVHSFFGRYGAQRGDGLPTVTRAAAEAGILRAVRAFLATLPPPSGDAGHCARTSTASAVRSAMTSGHERVGAHERVAGAGGTSAACVMA</sequence>
<gene>
    <name evidence="2" type="ORF">ABOD76_03780</name>
</gene>
<dbReference type="KEGG" id="dsc:ABOD76_03780"/>
<dbReference type="RefSeq" id="WP_350242223.1">
    <property type="nucleotide sequence ID" value="NZ_CP158298.1"/>
</dbReference>
<dbReference type="EMBL" id="CP158298">
    <property type="protein sequence ID" value="XBV84185.1"/>
    <property type="molecule type" value="Genomic_DNA"/>
</dbReference>
<name>A0AAU7U761_9DEIO</name>
<protein>
    <submittedName>
        <fullName evidence="2">Alpha/beta hydrolase</fullName>
    </submittedName>
</protein>
<reference evidence="2" key="1">
    <citation type="submission" date="2024-06" db="EMBL/GenBank/DDBJ databases">
        <title>Draft Genome Sequence of Deinococcus sonorensis Type Strain KR-87, a Biofilm Producing Representative of the Genus Deinococcus.</title>
        <authorList>
            <person name="Boren L.S."/>
            <person name="Grosso R.A."/>
            <person name="Hugenberg-Cox A.N."/>
            <person name="Hill J.T.E."/>
            <person name="Albert C.M."/>
            <person name="Tuohy J.M."/>
        </authorList>
    </citation>
    <scope>NUCLEOTIDE SEQUENCE</scope>
    <source>
        <strain evidence="2">KR-87</strain>
        <plasmid evidence="2">pDson03</plasmid>
    </source>
</reference>
<keyword evidence="2" id="KW-0614">Plasmid</keyword>
<evidence type="ECO:0000313" key="2">
    <source>
        <dbReference type="EMBL" id="XBV84185.1"/>
    </source>
</evidence>
<evidence type="ECO:0000259" key="1">
    <source>
        <dbReference type="Pfam" id="PF12695"/>
    </source>
</evidence>
<dbReference type="InterPro" id="IPR029058">
    <property type="entry name" value="AB_hydrolase_fold"/>
</dbReference>
<dbReference type="AlphaFoldDB" id="A0AAU7U761"/>
<dbReference type="Pfam" id="PF12695">
    <property type="entry name" value="Abhydrolase_5"/>
    <property type="match status" value="1"/>
</dbReference>
<organism evidence="2">
    <name type="scientific">Deinococcus sonorensis KR-87</name>
    <dbReference type="NCBI Taxonomy" id="694439"/>
    <lineage>
        <taxon>Bacteria</taxon>
        <taxon>Thermotogati</taxon>
        <taxon>Deinococcota</taxon>
        <taxon>Deinococci</taxon>
        <taxon>Deinococcales</taxon>
        <taxon>Deinococcaceae</taxon>
        <taxon>Deinococcus</taxon>
    </lineage>
</organism>
<proteinExistence type="predicted"/>
<dbReference type="Gene3D" id="3.40.50.1820">
    <property type="entry name" value="alpha/beta hydrolase"/>
    <property type="match status" value="1"/>
</dbReference>
<accession>A0AAU7U761</accession>